<dbReference type="AlphaFoldDB" id="A0A023D0V8"/>
<protein>
    <submittedName>
        <fullName evidence="3">Outer membrane protein OmpW</fullName>
    </submittedName>
</protein>
<dbReference type="GO" id="GO:0019867">
    <property type="term" value="C:outer membrane"/>
    <property type="evidence" value="ECO:0007669"/>
    <property type="project" value="InterPro"/>
</dbReference>
<dbReference type="Gene3D" id="2.40.160.20">
    <property type="match status" value="1"/>
</dbReference>
<feature type="signal peptide" evidence="2">
    <location>
        <begin position="1"/>
        <end position="30"/>
    </location>
</feature>
<dbReference type="InterPro" id="IPR005618">
    <property type="entry name" value="OMPW"/>
</dbReference>
<dbReference type="InterPro" id="IPR006311">
    <property type="entry name" value="TAT_signal"/>
</dbReference>
<evidence type="ECO:0000313" key="3">
    <source>
        <dbReference type="EMBL" id="GAJ27788.1"/>
    </source>
</evidence>
<accession>A0A023D0V8</accession>
<reference evidence="3 4" key="2">
    <citation type="journal article" date="2014" name="FEMS Microbiol. Lett.">
        <title>Draft genomic DNA sequence of the facultatively methylotrophic bacterium Acidomonas methanolica type strain MB58.</title>
        <authorList>
            <person name="Higashiura N."/>
            <person name="Hadano H."/>
            <person name="Hirakawa H."/>
            <person name="Matsutani M."/>
            <person name="Takabe S."/>
            <person name="Matsushita K."/>
            <person name="Azuma Y."/>
        </authorList>
    </citation>
    <scope>NUCLEOTIDE SEQUENCE [LARGE SCALE GENOMIC DNA]</scope>
    <source>
        <strain evidence="3 4">MB58</strain>
    </source>
</reference>
<evidence type="ECO:0000256" key="1">
    <source>
        <dbReference type="ARBA" id="ARBA00009330"/>
    </source>
</evidence>
<dbReference type="PANTHER" id="PTHR36920:SF1">
    <property type="entry name" value="OUTER MEMBRANE PROTEIN W"/>
    <property type="match status" value="1"/>
</dbReference>
<dbReference type="Proteomes" id="UP000019760">
    <property type="component" value="Unassembled WGS sequence"/>
</dbReference>
<evidence type="ECO:0000313" key="4">
    <source>
        <dbReference type="Proteomes" id="UP000019760"/>
    </source>
</evidence>
<dbReference type="SUPFAM" id="SSF56925">
    <property type="entry name" value="OMPA-like"/>
    <property type="match status" value="1"/>
</dbReference>
<evidence type="ECO:0000256" key="2">
    <source>
        <dbReference type="SAM" id="SignalP"/>
    </source>
</evidence>
<name>A0A023D0V8_ACIMT</name>
<sequence>MNISLKRLLSAATGAGLAVMLAATGAPARAQSSRPIVNMQAAPTPHPVLPPSGGSSCGLFQTCANTRIGLGKGDFIVRLSAIGVLPENLDSKIWLNGQHLPGHVGTTNGVSPELTFEYFLTDNISVDLIAASTRHEVSLDGTPLGKIDVASTWVLPPTVTFAWHFRPHKRFNPYVGVGATMAWFYNTQPAGGIVQKANFGFTGGPAVDIGFDYQVVGNWFFNVDAKQMFLRAHAWANDSGSGAYVRAHDSLDPTVVGMGIGYRF</sequence>
<keyword evidence="4" id="KW-1185">Reference proteome</keyword>
<gene>
    <name evidence="3" type="ORF">Amme_006_019</name>
</gene>
<dbReference type="EMBL" id="BAND01000006">
    <property type="protein sequence ID" value="GAJ27788.1"/>
    <property type="molecule type" value="Genomic_DNA"/>
</dbReference>
<dbReference type="RefSeq" id="WP_081797379.1">
    <property type="nucleotide sequence ID" value="NZ_BAND01000006.1"/>
</dbReference>
<comment type="caution">
    <text evidence="3">The sequence shown here is derived from an EMBL/GenBank/DDBJ whole genome shotgun (WGS) entry which is preliminary data.</text>
</comment>
<feature type="chain" id="PRO_5030001248" evidence="2">
    <location>
        <begin position="31"/>
        <end position="264"/>
    </location>
</feature>
<dbReference type="PANTHER" id="PTHR36920">
    <property type="match status" value="1"/>
</dbReference>
<dbReference type="GO" id="GO:0055085">
    <property type="term" value="P:transmembrane transport"/>
    <property type="evidence" value="ECO:0007669"/>
    <property type="project" value="TreeGrafter"/>
</dbReference>
<dbReference type="InterPro" id="IPR011250">
    <property type="entry name" value="OMP/PagP_B-barrel"/>
</dbReference>
<organism evidence="3 4">
    <name type="scientific">Acidomonas methanolica NBRC 104435</name>
    <dbReference type="NCBI Taxonomy" id="1231351"/>
    <lineage>
        <taxon>Bacteria</taxon>
        <taxon>Pseudomonadati</taxon>
        <taxon>Pseudomonadota</taxon>
        <taxon>Alphaproteobacteria</taxon>
        <taxon>Acetobacterales</taxon>
        <taxon>Acetobacteraceae</taxon>
        <taxon>Acidomonas</taxon>
    </lineage>
</organism>
<dbReference type="PROSITE" id="PS51318">
    <property type="entry name" value="TAT"/>
    <property type="match status" value="1"/>
</dbReference>
<dbReference type="OrthoDB" id="9807574at2"/>
<proteinExistence type="inferred from homology"/>
<keyword evidence="2" id="KW-0732">Signal</keyword>
<reference evidence="4" key="1">
    <citation type="journal article" date="2014" name="FEMS Microbiol. Lett.">
        <title>Draft Genomic DNA Sequence of the Facultatively Methylotrophic Bacterium Acidomonas methanolica type strain MB58.</title>
        <authorList>
            <person name="Higashiura N."/>
            <person name="Hadano H."/>
            <person name="Hirakawa H."/>
            <person name="Matsutani M."/>
            <person name="Takabe S."/>
            <person name="Matsushita K."/>
            <person name="Azuma Y."/>
        </authorList>
    </citation>
    <scope>NUCLEOTIDE SEQUENCE [LARGE SCALE GENOMIC DNA]</scope>
    <source>
        <strain evidence="4">MB58</strain>
    </source>
</reference>
<comment type="similarity">
    <text evidence="1">Belongs to the OmpW/AlkL family.</text>
</comment>
<dbReference type="Pfam" id="PF03922">
    <property type="entry name" value="OmpW"/>
    <property type="match status" value="1"/>
</dbReference>